<dbReference type="PANTHER" id="PTHR38706:SF2">
    <property type="match status" value="1"/>
</dbReference>
<reference evidence="1 2" key="1">
    <citation type="submission" date="2024-06" db="EMBL/GenBank/DDBJ databases">
        <authorList>
            <person name="Pan Q."/>
            <person name="Wen M."/>
            <person name="Jouanno E."/>
            <person name="Zahm M."/>
            <person name="Klopp C."/>
            <person name="Cabau C."/>
            <person name="Louis A."/>
            <person name="Berthelot C."/>
            <person name="Parey E."/>
            <person name="Roest Crollius H."/>
            <person name="Montfort J."/>
            <person name="Robinson-Rechavi M."/>
            <person name="Bouchez O."/>
            <person name="Lampietro C."/>
            <person name="Lopez Roques C."/>
            <person name="Donnadieu C."/>
            <person name="Postlethwait J."/>
            <person name="Bobe J."/>
            <person name="Verreycken H."/>
            <person name="Guiguen Y."/>
        </authorList>
    </citation>
    <scope>NUCLEOTIDE SEQUENCE [LARGE SCALE GENOMIC DNA]</scope>
    <source>
        <strain evidence="1">Up_M1</strain>
        <tissue evidence="1">Testis</tissue>
    </source>
</reference>
<organism evidence="1 2">
    <name type="scientific">Umbra pygmaea</name>
    <name type="common">Eastern mudminnow</name>
    <dbReference type="NCBI Taxonomy" id="75934"/>
    <lineage>
        <taxon>Eukaryota</taxon>
        <taxon>Metazoa</taxon>
        <taxon>Chordata</taxon>
        <taxon>Craniata</taxon>
        <taxon>Vertebrata</taxon>
        <taxon>Euteleostomi</taxon>
        <taxon>Actinopterygii</taxon>
        <taxon>Neopterygii</taxon>
        <taxon>Teleostei</taxon>
        <taxon>Protacanthopterygii</taxon>
        <taxon>Esociformes</taxon>
        <taxon>Umbridae</taxon>
        <taxon>Umbra</taxon>
    </lineage>
</organism>
<gene>
    <name evidence="1" type="ORF">UPYG_G00041890</name>
</gene>
<dbReference type="Proteomes" id="UP001557470">
    <property type="component" value="Unassembled WGS sequence"/>
</dbReference>
<dbReference type="PANTHER" id="PTHR38706">
    <property type="entry name" value="SI:CH211-198C19.1-RELATED"/>
    <property type="match status" value="1"/>
</dbReference>
<evidence type="ECO:0000313" key="1">
    <source>
        <dbReference type="EMBL" id="KAL1023519.1"/>
    </source>
</evidence>
<name>A0ABD0XRW2_UMBPY</name>
<accession>A0ABD0XRW2</accession>
<dbReference type="AlphaFoldDB" id="A0ABD0XRW2"/>
<protein>
    <submittedName>
        <fullName evidence="1">Uncharacterized protein</fullName>
    </submittedName>
</protein>
<dbReference type="EMBL" id="JAGEUA010000001">
    <property type="protein sequence ID" value="KAL1023519.1"/>
    <property type="molecule type" value="Genomic_DNA"/>
</dbReference>
<comment type="caution">
    <text evidence="1">The sequence shown here is derived from an EMBL/GenBank/DDBJ whole genome shotgun (WGS) entry which is preliminary data.</text>
</comment>
<keyword evidence="2" id="KW-1185">Reference proteome</keyword>
<evidence type="ECO:0000313" key="2">
    <source>
        <dbReference type="Proteomes" id="UP001557470"/>
    </source>
</evidence>
<proteinExistence type="predicted"/>
<sequence length="212" mass="24861">MVRSITTQICQLSTIEELRDSSFGRPLPRHGLMLLFWYARDCVDFDFYDNMQVQCYPETGDFGFHHFGNFENILPVLLQNSREKYFEVGNLNTESYPLAKDLPPYVRQNYGLSLGHRQCNKDRIIISLKHRHVTATYVTEHKENGIQGKFDPERTHLVSPDLIRVIRHPKLELTTFLYQMGYMGLTLTELLRISLKVFIFLVSFKVGCFYHC</sequence>